<dbReference type="AlphaFoldDB" id="A0A6S7J643"/>
<name>A0A6S7J643_PARCT</name>
<gene>
    <name evidence="1" type="ORF">PACLA_8A080718</name>
</gene>
<dbReference type="Proteomes" id="UP001152795">
    <property type="component" value="Unassembled WGS sequence"/>
</dbReference>
<reference evidence="1" key="1">
    <citation type="submission" date="2020-04" db="EMBL/GenBank/DDBJ databases">
        <authorList>
            <person name="Alioto T."/>
            <person name="Alioto T."/>
            <person name="Gomez Garrido J."/>
        </authorList>
    </citation>
    <scope>NUCLEOTIDE SEQUENCE</scope>
    <source>
        <strain evidence="1">A484AB</strain>
    </source>
</reference>
<dbReference type="EMBL" id="CACRXK020007629">
    <property type="protein sequence ID" value="CAB4012781.1"/>
    <property type="molecule type" value="Genomic_DNA"/>
</dbReference>
<organism evidence="1 2">
    <name type="scientific">Paramuricea clavata</name>
    <name type="common">Red gorgonian</name>
    <name type="synonym">Violescent sea-whip</name>
    <dbReference type="NCBI Taxonomy" id="317549"/>
    <lineage>
        <taxon>Eukaryota</taxon>
        <taxon>Metazoa</taxon>
        <taxon>Cnidaria</taxon>
        <taxon>Anthozoa</taxon>
        <taxon>Octocorallia</taxon>
        <taxon>Malacalcyonacea</taxon>
        <taxon>Plexauridae</taxon>
        <taxon>Paramuricea</taxon>
    </lineage>
</organism>
<protein>
    <submittedName>
        <fullName evidence="1">Uncharacterized protein</fullName>
    </submittedName>
</protein>
<evidence type="ECO:0000313" key="1">
    <source>
        <dbReference type="EMBL" id="CAB4012781.1"/>
    </source>
</evidence>
<sequence length="373" mass="41291">MKESGEADISFKTPKFFSETRFANHARKLYVSFREDFPAIIRTLEEVQLENMEGNSDDRKKATHASDLSDKILNKRFTVILSGLCDIYEVFGHGVNILQTVDMLPHDKFDRFHSVVIEEIKTLGSYRGIPMAQSYGEEINTRMGERRAARNARDEQQGIVIVKAQQDLQKLVQRMYECLHNRVHDEGDKSMLKTLRPIIHGWEKEELQEMPEMSNKVYDEGDKSMLKNLRPIIDLRSLALKVKQKGAAHVLALDGELFTKVSKQLATNIVDVPDSEIQDEDSTVGNIKDDGGEIPGRAVERDGRSAESCCVTVAVTDKTNVVTRSSGSGDGITVGAGVGMTGAAEVGCPRTQTGPLASPQAACERKPRRGAAA</sequence>
<keyword evidence="2" id="KW-1185">Reference proteome</keyword>
<evidence type="ECO:0000313" key="2">
    <source>
        <dbReference type="Proteomes" id="UP001152795"/>
    </source>
</evidence>
<accession>A0A6S7J643</accession>
<proteinExistence type="predicted"/>
<comment type="caution">
    <text evidence="1">The sequence shown here is derived from an EMBL/GenBank/DDBJ whole genome shotgun (WGS) entry which is preliminary data.</text>
</comment>